<dbReference type="STRING" id="1802471.A2115_03180"/>
<evidence type="ECO:0000313" key="2">
    <source>
        <dbReference type="Proteomes" id="UP000176198"/>
    </source>
</evidence>
<accession>A0A1F7WIE5</accession>
<reference evidence="1 2" key="1">
    <citation type="journal article" date="2016" name="Nat. Commun.">
        <title>Thousands of microbial genomes shed light on interconnected biogeochemical processes in an aquifer system.</title>
        <authorList>
            <person name="Anantharaman K."/>
            <person name="Brown C.T."/>
            <person name="Hug L.A."/>
            <person name="Sharon I."/>
            <person name="Castelle C.J."/>
            <person name="Probst A.J."/>
            <person name="Thomas B.C."/>
            <person name="Singh A."/>
            <person name="Wilkins M.J."/>
            <person name="Karaoz U."/>
            <person name="Brodie E.L."/>
            <person name="Williams K.H."/>
            <person name="Hubbard S.S."/>
            <person name="Banfield J.F."/>
        </authorList>
    </citation>
    <scope>NUCLEOTIDE SEQUENCE [LARGE SCALE GENOMIC DNA]</scope>
</reference>
<sequence>MTKTVIPRLATDIKETAHAVANRMAVDPYVLAEIKVTSVIYVKPDGEARQEFKVGNLDGLPPSDAIEHMQHKAMRIGKEGY</sequence>
<dbReference type="EMBL" id="MGFJ01000024">
    <property type="protein sequence ID" value="OGM02337.1"/>
    <property type="molecule type" value="Genomic_DNA"/>
</dbReference>
<evidence type="ECO:0000313" key="1">
    <source>
        <dbReference type="EMBL" id="OGM02337.1"/>
    </source>
</evidence>
<organism evidence="1 2">
    <name type="scientific">Candidatus Woesebacteria bacterium GWA1_41_8</name>
    <dbReference type="NCBI Taxonomy" id="1802471"/>
    <lineage>
        <taxon>Bacteria</taxon>
        <taxon>Candidatus Woeseibacteriota</taxon>
    </lineage>
</organism>
<name>A0A1F7WIE5_9BACT</name>
<dbReference type="Proteomes" id="UP000176198">
    <property type="component" value="Unassembled WGS sequence"/>
</dbReference>
<dbReference type="AlphaFoldDB" id="A0A1F7WIE5"/>
<gene>
    <name evidence="1" type="ORF">A2115_03180</name>
</gene>
<proteinExistence type="predicted"/>
<protein>
    <submittedName>
        <fullName evidence="1">Uncharacterized protein</fullName>
    </submittedName>
</protein>
<comment type="caution">
    <text evidence="1">The sequence shown here is derived from an EMBL/GenBank/DDBJ whole genome shotgun (WGS) entry which is preliminary data.</text>
</comment>